<dbReference type="PANTHER" id="PTHR43549">
    <property type="entry name" value="MULTIDRUG RESISTANCE PROTEIN YPNP-RELATED"/>
    <property type="match status" value="1"/>
</dbReference>
<evidence type="ECO:0000256" key="6">
    <source>
        <dbReference type="ARBA" id="ARBA00023136"/>
    </source>
</evidence>
<dbReference type="InterPro" id="IPR052031">
    <property type="entry name" value="Membrane_Transporter-Flippase"/>
</dbReference>
<feature type="transmembrane region" description="Helical" evidence="7">
    <location>
        <begin position="149"/>
        <end position="168"/>
    </location>
</feature>
<feature type="transmembrane region" description="Helical" evidence="7">
    <location>
        <begin position="433"/>
        <end position="456"/>
    </location>
</feature>
<feature type="transmembrane region" description="Helical" evidence="7">
    <location>
        <begin position="108"/>
        <end position="129"/>
    </location>
</feature>
<protein>
    <submittedName>
        <fullName evidence="8">MATE efflux family protein</fullName>
    </submittedName>
</protein>
<feature type="transmembrane region" description="Helical" evidence="7">
    <location>
        <begin position="64"/>
        <end position="87"/>
    </location>
</feature>
<dbReference type="GO" id="GO:0015297">
    <property type="term" value="F:antiporter activity"/>
    <property type="evidence" value="ECO:0007669"/>
    <property type="project" value="InterPro"/>
</dbReference>
<evidence type="ECO:0000313" key="9">
    <source>
        <dbReference type="Proteomes" id="UP000095651"/>
    </source>
</evidence>
<dbReference type="InterPro" id="IPR048279">
    <property type="entry name" value="MdtK-like"/>
</dbReference>
<keyword evidence="6 7" id="KW-0472">Membrane</keyword>
<gene>
    <name evidence="8" type="ORF">ERS852407_00806</name>
</gene>
<accession>A0A173YPH1</accession>
<dbReference type="CDD" id="cd13138">
    <property type="entry name" value="MATE_yoeA_like"/>
    <property type="match status" value="1"/>
</dbReference>
<dbReference type="EMBL" id="CYZE01000001">
    <property type="protein sequence ID" value="CUN64975.1"/>
    <property type="molecule type" value="Genomic_DNA"/>
</dbReference>
<evidence type="ECO:0000256" key="1">
    <source>
        <dbReference type="ARBA" id="ARBA00004651"/>
    </source>
</evidence>
<proteinExistence type="predicted"/>
<dbReference type="PANTHER" id="PTHR43549:SF2">
    <property type="entry name" value="MULTIDRUG RESISTANCE PROTEIN NORM-RELATED"/>
    <property type="match status" value="1"/>
</dbReference>
<keyword evidence="3" id="KW-1003">Cell membrane</keyword>
<dbReference type="Proteomes" id="UP000095651">
    <property type="component" value="Unassembled WGS sequence"/>
</dbReference>
<evidence type="ECO:0000256" key="5">
    <source>
        <dbReference type="ARBA" id="ARBA00022989"/>
    </source>
</evidence>
<reference evidence="8 9" key="1">
    <citation type="submission" date="2015-09" db="EMBL/GenBank/DDBJ databases">
        <authorList>
            <consortium name="Pathogen Informatics"/>
        </authorList>
    </citation>
    <scope>NUCLEOTIDE SEQUENCE [LARGE SCALE GENOMIC DNA]</scope>
    <source>
        <strain evidence="8 9">2789STDY5608850</strain>
    </source>
</reference>
<name>A0A173YPH1_9FIRM</name>
<dbReference type="PIRSF" id="PIRSF006603">
    <property type="entry name" value="DinF"/>
    <property type="match status" value="1"/>
</dbReference>
<dbReference type="RefSeq" id="WP_055653073.1">
    <property type="nucleotide sequence ID" value="NZ_CABIXC010000001.1"/>
</dbReference>
<evidence type="ECO:0000313" key="8">
    <source>
        <dbReference type="EMBL" id="CUN64975.1"/>
    </source>
</evidence>
<evidence type="ECO:0000256" key="2">
    <source>
        <dbReference type="ARBA" id="ARBA00022448"/>
    </source>
</evidence>
<organism evidence="8 9">
    <name type="scientific">Hungatella hathewayi</name>
    <dbReference type="NCBI Taxonomy" id="154046"/>
    <lineage>
        <taxon>Bacteria</taxon>
        <taxon>Bacillati</taxon>
        <taxon>Bacillota</taxon>
        <taxon>Clostridia</taxon>
        <taxon>Lachnospirales</taxon>
        <taxon>Lachnospiraceae</taxon>
        <taxon>Hungatella</taxon>
    </lineage>
</organism>
<keyword evidence="2" id="KW-0813">Transport</keyword>
<dbReference type="GO" id="GO:0042910">
    <property type="term" value="F:xenobiotic transmembrane transporter activity"/>
    <property type="evidence" value="ECO:0007669"/>
    <property type="project" value="InterPro"/>
</dbReference>
<feature type="transmembrane region" description="Helical" evidence="7">
    <location>
        <begin position="371"/>
        <end position="394"/>
    </location>
</feature>
<comment type="subcellular location">
    <subcellularLocation>
        <location evidence="1">Cell membrane</location>
        <topology evidence="1">Multi-pass membrane protein</topology>
    </subcellularLocation>
</comment>
<dbReference type="Pfam" id="PF01554">
    <property type="entry name" value="MatE"/>
    <property type="match status" value="2"/>
</dbReference>
<feature type="transmembrane region" description="Helical" evidence="7">
    <location>
        <begin position="27"/>
        <end position="44"/>
    </location>
</feature>
<keyword evidence="4 7" id="KW-0812">Transmembrane</keyword>
<feature type="transmembrane region" description="Helical" evidence="7">
    <location>
        <begin position="328"/>
        <end position="351"/>
    </location>
</feature>
<evidence type="ECO:0000256" key="4">
    <source>
        <dbReference type="ARBA" id="ARBA00022692"/>
    </source>
</evidence>
<feature type="transmembrane region" description="Helical" evidence="7">
    <location>
        <begin position="401"/>
        <end position="421"/>
    </location>
</feature>
<dbReference type="InterPro" id="IPR002528">
    <property type="entry name" value="MATE_fam"/>
</dbReference>
<feature type="transmembrane region" description="Helical" evidence="7">
    <location>
        <begin position="180"/>
        <end position="200"/>
    </location>
</feature>
<feature type="transmembrane region" description="Helical" evidence="7">
    <location>
        <begin position="206"/>
        <end position="225"/>
    </location>
</feature>
<evidence type="ECO:0000256" key="7">
    <source>
        <dbReference type="SAM" id="Phobius"/>
    </source>
</evidence>
<dbReference type="GO" id="GO:0005886">
    <property type="term" value="C:plasma membrane"/>
    <property type="evidence" value="ECO:0007669"/>
    <property type="project" value="UniProtKB-SubCell"/>
</dbReference>
<keyword evidence="5 7" id="KW-1133">Transmembrane helix</keyword>
<evidence type="ECO:0000256" key="3">
    <source>
        <dbReference type="ARBA" id="ARBA00022475"/>
    </source>
</evidence>
<dbReference type="AlphaFoldDB" id="A0A173YPH1"/>
<sequence>MSRQLLPKAVLSAKDQHFREFALHDNMWKVVLYVGTPLALYQSLNQLFKIFDSMMAAHISAGSVSAVAYLSQISLMLSALGGGLAIGSSLKISEAYGAGDFDLVKKRVSTLFAMCAVLGAVILALLVPFTPWFLRLARTPDAFISEGTLYFRLELFGMVISFFNNIYIAIERARGNSGRILRLNMAVIAIKMSSTALFVYGFQCGISMISTATILSQLFLLAAAVRNMNQKDNAFGFSMKAVSLKPAVTFPMIGLSIPVIAEKMAFSFGKVIINSMSTIYSALTVGALGISNNIGGITTMPQNGFQEGGSAIISQSVGAGQPRRALKAFGCVLAINLVIGIVLMSCSLYFLDALSRLFAGNDPSFQKMIISLYRFEALGAIPLGVTASVMALLYGYGKTKLTLAINFCRVFVFRVPVLWFLQSFTSMGSLSVGVVMAVSNIATGVFALIIGVYEIVRICRRYEIPLSAPFPFSGFQKAWGKS</sequence>